<sequence>MKKVWLLAAALCCALPAWAAQDLVMGVSEGTSGGLDHAQVIIKYQGLADVIGRSIKRKVNVVFAREFAQLEDGMKTHRFDFVIARPSDYPARGLLQYGYKFLASAKPDGQCIIIARKDSGIRTVADLKGKRFVMPEPAAYMTKFCRAELRDLGVDLARENVQYVREQGAVAFYLDNKFGDVGGVASYSGVSKKWIKDGLPVVHRSRTQPYFPLIAGPDITEPQRAEIRKALAAMTESPADQAVLKTVGIEAFDTESEPRLRALLDWLGAP</sequence>
<proteinExistence type="predicted"/>
<reference evidence="2" key="1">
    <citation type="submission" date="2020-08" db="EMBL/GenBank/DDBJ databases">
        <title>Ramlibacter sp. USB13 16S ribosomal RNA gene genome sequencing and assembly.</title>
        <authorList>
            <person name="Kang M."/>
        </authorList>
    </citation>
    <scope>NUCLEOTIDE SEQUENCE</scope>
    <source>
        <strain evidence="2">USB13</strain>
    </source>
</reference>
<feature type="signal peptide" evidence="1">
    <location>
        <begin position="1"/>
        <end position="19"/>
    </location>
</feature>
<evidence type="ECO:0000256" key="1">
    <source>
        <dbReference type="SAM" id="SignalP"/>
    </source>
</evidence>
<dbReference type="SUPFAM" id="SSF53850">
    <property type="entry name" value="Periplasmic binding protein-like II"/>
    <property type="match status" value="1"/>
</dbReference>
<evidence type="ECO:0000313" key="2">
    <source>
        <dbReference type="EMBL" id="MBC5783854.1"/>
    </source>
</evidence>
<dbReference type="Gene3D" id="3.40.190.10">
    <property type="entry name" value="Periplasmic binding protein-like II"/>
    <property type="match status" value="2"/>
</dbReference>
<gene>
    <name evidence="2" type="ORF">H8N03_12935</name>
</gene>
<comment type="caution">
    <text evidence="2">The sequence shown here is derived from an EMBL/GenBank/DDBJ whole genome shotgun (WGS) entry which is preliminary data.</text>
</comment>
<dbReference type="RefSeq" id="WP_187076607.1">
    <property type="nucleotide sequence ID" value="NZ_JACORT010000005.1"/>
</dbReference>
<feature type="chain" id="PRO_5036977050" evidence="1">
    <location>
        <begin position="20"/>
        <end position="270"/>
    </location>
</feature>
<dbReference type="Pfam" id="PF12974">
    <property type="entry name" value="Phosphonate-bd"/>
    <property type="match status" value="1"/>
</dbReference>
<protein>
    <submittedName>
        <fullName evidence="2">PhnD/SsuA/transferrin family substrate-binding protein</fullName>
    </submittedName>
</protein>
<dbReference type="Proteomes" id="UP000608513">
    <property type="component" value="Unassembled WGS sequence"/>
</dbReference>
<keyword evidence="1" id="KW-0732">Signal</keyword>
<evidence type="ECO:0000313" key="3">
    <source>
        <dbReference type="Proteomes" id="UP000608513"/>
    </source>
</evidence>
<dbReference type="AlphaFoldDB" id="A0A923MSL6"/>
<dbReference type="EMBL" id="JACORT010000005">
    <property type="protein sequence ID" value="MBC5783854.1"/>
    <property type="molecule type" value="Genomic_DNA"/>
</dbReference>
<organism evidence="2 3">
    <name type="scientific">Ramlibacter cellulosilyticus</name>
    <dbReference type="NCBI Taxonomy" id="2764187"/>
    <lineage>
        <taxon>Bacteria</taxon>
        <taxon>Pseudomonadati</taxon>
        <taxon>Pseudomonadota</taxon>
        <taxon>Betaproteobacteria</taxon>
        <taxon>Burkholderiales</taxon>
        <taxon>Comamonadaceae</taxon>
        <taxon>Ramlibacter</taxon>
    </lineage>
</organism>
<dbReference type="PANTHER" id="PTHR35841:SF1">
    <property type="entry name" value="PHOSPHONATES-BINDING PERIPLASMIC PROTEIN"/>
    <property type="match status" value="1"/>
</dbReference>
<accession>A0A923MSL6</accession>
<name>A0A923MSL6_9BURK</name>
<keyword evidence="3" id="KW-1185">Reference proteome</keyword>
<dbReference type="PANTHER" id="PTHR35841">
    <property type="entry name" value="PHOSPHONATES-BINDING PERIPLASMIC PROTEIN"/>
    <property type="match status" value="1"/>
</dbReference>